<dbReference type="InterPro" id="IPR052631">
    <property type="entry name" value="Paired_homeobox_Bicoid"/>
</dbReference>
<dbReference type="SMART" id="SM00389">
    <property type="entry name" value="HOX"/>
    <property type="match status" value="1"/>
</dbReference>
<dbReference type="InterPro" id="IPR001356">
    <property type="entry name" value="HD"/>
</dbReference>
<dbReference type="PANTHER" id="PTHR46255">
    <property type="entry name" value="SHORT STATURE HOMEOBOX"/>
    <property type="match status" value="1"/>
</dbReference>
<dbReference type="GO" id="GO:0005634">
    <property type="term" value="C:nucleus"/>
    <property type="evidence" value="ECO:0007669"/>
    <property type="project" value="UniProtKB-SubCell"/>
</dbReference>
<keyword evidence="2 3" id="KW-0371">Homeobox</keyword>
<feature type="region of interest" description="Disordered" evidence="5">
    <location>
        <begin position="195"/>
        <end position="269"/>
    </location>
</feature>
<keyword evidence="7" id="KW-1185">Reference proteome</keyword>
<dbReference type="AlphaFoldDB" id="A0A183C501"/>
<evidence type="ECO:0000256" key="5">
    <source>
        <dbReference type="SAM" id="MobiDB-lite"/>
    </source>
</evidence>
<evidence type="ECO:0000256" key="3">
    <source>
        <dbReference type="RuleBase" id="RU000682"/>
    </source>
</evidence>
<dbReference type="GO" id="GO:1990837">
    <property type="term" value="F:sequence-specific double-stranded DNA binding"/>
    <property type="evidence" value="ECO:0007669"/>
    <property type="project" value="TreeGrafter"/>
</dbReference>
<keyword evidence="2 3" id="KW-0238">DNA-binding</keyword>
<feature type="domain" description="Homeobox" evidence="6">
    <location>
        <begin position="270"/>
        <end position="330"/>
    </location>
</feature>
<evidence type="ECO:0000259" key="6">
    <source>
        <dbReference type="PROSITE" id="PS50071"/>
    </source>
</evidence>
<evidence type="ECO:0000256" key="4">
    <source>
        <dbReference type="SAM" id="Coils"/>
    </source>
</evidence>
<feature type="DNA-binding region" description="Homeobox" evidence="2">
    <location>
        <begin position="272"/>
        <end position="331"/>
    </location>
</feature>
<evidence type="ECO:0000256" key="2">
    <source>
        <dbReference type="PROSITE-ProRule" id="PRU00108"/>
    </source>
</evidence>
<dbReference type="SUPFAM" id="SSF46689">
    <property type="entry name" value="Homeodomain-like"/>
    <property type="match status" value="1"/>
</dbReference>
<proteinExistence type="predicted"/>
<dbReference type="Proteomes" id="UP000050741">
    <property type="component" value="Unassembled WGS sequence"/>
</dbReference>
<accession>A0A183C501</accession>
<protein>
    <submittedName>
        <fullName evidence="8">Homeobox domain-containing protein</fullName>
    </submittedName>
</protein>
<keyword evidence="4" id="KW-0175">Coiled coil</keyword>
<dbReference type="Gene3D" id="1.10.287.700">
    <property type="entry name" value="Helix hairpin bin"/>
    <property type="match status" value="1"/>
</dbReference>
<dbReference type="InterPro" id="IPR009057">
    <property type="entry name" value="Homeodomain-like_sf"/>
</dbReference>
<keyword evidence="2 3" id="KW-0539">Nucleus</keyword>
<name>A0A183C501_GLOPA</name>
<dbReference type="WBParaSite" id="GPLIN_000794600">
    <property type="protein sequence ID" value="GPLIN_000794600"/>
    <property type="gene ID" value="GPLIN_000794600"/>
</dbReference>
<sequence>MDSPTSEASFDFVDSLAAECGGGTLEVGENGGNELGAANQQGQIKSGQLLENVVVLQHQMLLKMEEYQKEQRHNQTEICVQIGELKKLVGPVAASALTERRADIDQALRANVAATEKEHRKLLTDHEALRAEVAEMKRLQKMQEQRQAQMLLRLDELFKAFTGGSVLLERVNSFVDLAAHLKELKQFIMKTVKERSEGGTEAVKEGTKDGTEAVKKRTEDGTESVKKRTEDGTESVKKRTEDGTESVKKRTEDGTESVKKGTEDETEAIKKRTEGRVLLSQQQIQMLERAFAEMACPSASDCENLAQSFCLSPLLVKIWFQNRRAMARRSREQEMMRGRRMDGEVAGEGVGFEQFRMRTAKEGTEDGTEAVKERSEGGTKAALNRFNATAASSMDMKHNPFGTLDSTLFNSGHFITSCNGYHPMPLFNQAYSAAPFGQMLPPFYTAGMNGAVTAFEKKN</sequence>
<evidence type="ECO:0000313" key="8">
    <source>
        <dbReference type="WBParaSite" id="GPLIN_000794600"/>
    </source>
</evidence>
<organism evidence="7 8">
    <name type="scientific">Globodera pallida</name>
    <name type="common">Potato cyst nematode worm</name>
    <name type="synonym">Heterodera pallida</name>
    <dbReference type="NCBI Taxonomy" id="36090"/>
    <lineage>
        <taxon>Eukaryota</taxon>
        <taxon>Metazoa</taxon>
        <taxon>Ecdysozoa</taxon>
        <taxon>Nematoda</taxon>
        <taxon>Chromadorea</taxon>
        <taxon>Rhabditida</taxon>
        <taxon>Tylenchina</taxon>
        <taxon>Tylenchomorpha</taxon>
        <taxon>Tylenchoidea</taxon>
        <taxon>Heteroderidae</taxon>
        <taxon>Heteroderinae</taxon>
        <taxon>Globodera</taxon>
    </lineage>
</organism>
<reference evidence="7" key="1">
    <citation type="submission" date="2014-05" db="EMBL/GenBank/DDBJ databases">
        <title>The genome and life-stage specific transcriptomes of Globodera pallida elucidate key aspects of plant parasitism by a cyst nematode.</title>
        <authorList>
            <person name="Cotton J.A."/>
            <person name="Lilley C.J."/>
            <person name="Jones L.M."/>
            <person name="Kikuchi T."/>
            <person name="Reid A.J."/>
            <person name="Thorpe P."/>
            <person name="Tsai I.J."/>
            <person name="Beasley H."/>
            <person name="Blok V."/>
            <person name="Cock P.J.A."/>
            <person name="Van den Akker S.E."/>
            <person name="Holroyd N."/>
            <person name="Hunt M."/>
            <person name="Mantelin S."/>
            <person name="Naghra H."/>
            <person name="Pain A."/>
            <person name="Palomares-Rius J.E."/>
            <person name="Zarowiecki M."/>
            <person name="Berriman M."/>
            <person name="Jones J.T."/>
            <person name="Urwin P.E."/>
        </authorList>
    </citation>
    <scope>NUCLEOTIDE SEQUENCE [LARGE SCALE GENOMIC DNA]</scope>
    <source>
        <strain evidence="7">Lindley</strain>
    </source>
</reference>
<evidence type="ECO:0000256" key="1">
    <source>
        <dbReference type="ARBA" id="ARBA00004123"/>
    </source>
</evidence>
<comment type="subcellular location">
    <subcellularLocation>
        <location evidence="1 2 3">Nucleus</location>
    </subcellularLocation>
</comment>
<evidence type="ECO:0000313" key="7">
    <source>
        <dbReference type="Proteomes" id="UP000050741"/>
    </source>
</evidence>
<feature type="coiled-coil region" evidence="4">
    <location>
        <begin position="112"/>
        <end position="146"/>
    </location>
</feature>
<dbReference type="GO" id="GO:0000981">
    <property type="term" value="F:DNA-binding transcription factor activity, RNA polymerase II-specific"/>
    <property type="evidence" value="ECO:0007669"/>
    <property type="project" value="TreeGrafter"/>
</dbReference>
<dbReference type="PROSITE" id="PS50071">
    <property type="entry name" value="HOMEOBOX_2"/>
    <property type="match status" value="1"/>
</dbReference>
<dbReference type="Gene3D" id="1.10.10.60">
    <property type="entry name" value="Homeodomain-like"/>
    <property type="match status" value="1"/>
</dbReference>
<dbReference type="Pfam" id="PF00046">
    <property type="entry name" value="Homeodomain"/>
    <property type="match status" value="1"/>
</dbReference>
<dbReference type="CDD" id="cd00086">
    <property type="entry name" value="homeodomain"/>
    <property type="match status" value="1"/>
</dbReference>
<reference evidence="8" key="2">
    <citation type="submission" date="2016-06" db="UniProtKB">
        <authorList>
            <consortium name="WormBaseParasite"/>
        </authorList>
    </citation>
    <scope>IDENTIFICATION</scope>
</reference>
<dbReference type="PANTHER" id="PTHR46255:SF3">
    <property type="entry name" value="HOMEOBOX DOMAIN-CONTAINING PROTEIN"/>
    <property type="match status" value="1"/>
</dbReference>